<keyword evidence="2" id="KW-1003">Cell membrane</keyword>
<dbReference type="InterPro" id="IPR020846">
    <property type="entry name" value="MFS_dom"/>
</dbReference>
<name>A0A081S1E1_PHOTE</name>
<proteinExistence type="predicted"/>
<gene>
    <name evidence="8" type="ORF">MEG1DRAFT_00529</name>
</gene>
<feature type="transmembrane region" description="Helical" evidence="6">
    <location>
        <begin position="338"/>
        <end position="360"/>
    </location>
</feature>
<dbReference type="PANTHER" id="PTHR23513:SF6">
    <property type="entry name" value="MAJOR FACILITATOR SUPERFAMILY ASSOCIATED DOMAIN-CONTAINING PROTEIN"/>
    <property type="match status" value="1"/>
</dbReference>
<feature type="transmembrane region" description="Helical" evidence="6">
    <location>
        <begin position="168"/>
        <end position="188"/>
    </location>
</feature>
<feature type="transmembrane region" description="Helical" evidence="6">
    <location>
        <begin position="254"/>
        <end position="274"/>
    </location>
</feature>
<dbReference type="PROSITE" id="PS50850">
    <property type="entry name" value="MFS"/>
    <property type="match status" value="1"/>
</dbReference>
<feature type="transmembrane region" description="Helical" evidence="6">
    <location>
        <begin position="12"/>
        <end position="35"/>
    </location>
</feature>
<dbReference type="InterPro" id="IPR011701">
    <property type="entry name" value="MFS"/>
</dbReference>
<feature type="transmembrane region" description="Helical" evidence="6">
    <location>
        <begin position="307"/>
        <end position="326"/>
    </location>
</feature>
<evidence type="ECO:0000256" key="5">
    <source>
        <dbReference type="ARBA" id="ARBA00023136"/>
    </source>
</evidence>
<dbReference type="Proteomes" id="UP000028002">
    <property type="component" value="Unassembled WGS sequence"/>
</dbReference>
<evidence type="ECO:0000256" key="3">
    <source>
        <dbReference type="ARBA" id="ARBA00022692"/>
    </source>
</evidence>
<evidence type="ECO:0000259" key="7">
    <source>
        <dbReference type="PROSITE" id="PS50850"/>
    </source>
</evidence>
<sequence length="404" mass="46087">MFKLKSSQSLYFLISYILNSMNNWVFKFIAPLVLYSETKSLQMMTISYGLLFTPNIIAPPVANLLENRLAKKASLLILNLIGLLLCLFSYTYFEINFNNLVFFMVVFLLSSILILYQTIIHSTLKEILPHKEDMEEMSRKIAFVDSLFPAIGPIIGATILSYLGYSNVFIIIGVIYVVSMFILTKINIGLRVKTTGEHFILKTIKGFKLIKDNLFVNYLLRRFFFSNIALHGFQSILTYFLIERFNLTDIQLGLFFAISTVGLIIGVRIGRIIYKNNVNKWHLISITGIICALCLICIPIANNIYIASIAWSVVMLLSAINLIVFYTERQTHYHQDEVVSVISASYMIIYSAIPFGSAVSYILSRYMQSNDAMITLGTYLLIVSIYFLYEALRSTKIKDEIDVS</sequence>
<dbReference type="PATRIC" id="fig|1393735.3.peg.532"/>
<comment type="caution">
    <text evidence="8">The sequence shown here is derived from an EMBL/GenBank/DDBJ whole genome shotgun (WGS) entry which is preliminary data.</text>
</comment>
<evidence type="ECO:0000256" key="1">
    <source>
        <dbReference type="ARBA" id="ARBA00004651"/>
    </source>
</evidence>
<dbReference type="Pfam" id="PF07690">
    <property type="entry name" value="MFS_1"/>
    <property type="match status" value="1"/>
</dbReference>
<evidence type="ECO:0000313" key="9">
    <source>
        <dbReference type="Proteomes" id="UP000028002"/>
    </source>
</evidence>
<keyword evidence="5 6" id="KW-0472">Membrane</keyword>
<dbReference type="SUPFAM" id="SSF103473">
    <property type="entry name" value="MFS general substrate transporter"/>
    <property type="match status" value="1"/>
</dbReference>
<evidence type="ECO:0000256" key="2">
    <source>
        <dbReference type="ARBA" id="ARBA00022475"/>
    </source>
</evidence>
<reference evidence="8 9" key="1">
    <citation type="submission" date="2014-03" db="EMBL/GenBank/DDBJ databases">
        <title>Draft Genome of Photorhabdus temperata Meg1.</title>
        <authorList>
            <person name="Hurst S.G.IV."/>
            <person name="Morris K."/>
            <person name="Thomas K."/>
            <person name="Tisa L.S."/>
        </authorList>
    </citation>
    <scope>NUCLEOTIDE SEQUENCE [LARGE SCALE GENOMIC DNA]</scope>
    <source>
        <strain evidence="8 9">Meg1</strain>
    </source>
</reference>
<dbReference type="EMBL" id="JGVH01000004">
    <property type="protein sequence ID" value="KER04744.1"/>
    <property type="molecule type" value="Genomic_DNA"/>
</dbReference>
<protein>
    <submittedName>
        <fullName evidence="8">Major Facilitator Superfamily transporter</fullName>
    </submittedName>
</protein>
<organism evidence="8 9">
    <name type="scientific">Photorhabdus temperata subsp. temperata Meg1</name>
    <dbReference type="NCBI Taxonomy" id="1393735"/>
    <lineage>
        <taxon>Bacteria</taxon>
        <taxon>Pseudomonadati</taxon>
        <taxon>Pseudomonadota</taxon>
        <taxon>Gammaproteobacteria</taxon>
        <taxon>Enterobacterales</taxon>
        <taxon>Morganellaceae</taxon>
        <taxon>Photorhabdus</taxon>
    </lineage>
</organism>
<dbReference type="RefSeq" id="WP_036837112.1">
    <property type="nucleotide sequence ID" value="NZ_CAWLUD010000004.1"/>
</dbReference>
<dbReference type="InterPro" id="IPR036259">
    <property type="entry name" value="MFS_trans_sf"/>
</dbReference>
<evidence type="ECO:0000256" key="4">
    <source>
        <dbReference type="ARBA" id="ARBA00022989"/>
    </source>
</evidence>
<evidence type="ECO:0000313" key="8">
    <source>
        <dbReference type="EMBL" id="KER04744.1"/>
    </source>
</evidence>
<dbReference type="AlphaFoldDB" id="A0A081S1E1"/>
<keyword evidence="3 6" id="KW-0812">Transmembrane</keyword>
<feature type="transmembrane region" description="Helical" evidence="6">
    <location>
        <begin position="141"/>
        <end position="162"/>
    </location>
</feature>
<feature type="transmembrane region" description="Helical" evidence="6">
    <location>
        <begin position="372"/>
        <end position="389"/>
    </location>
</feature>
<feature type="transmembrane region" description="Helical" evidence="6">
    <location>
        <begin position="281"/>
        <end position="301"/>
    </location>
</feature>
<feature type="transmembrane region" description="Helical" evidence="6">
    <location>
        <begin position="73"/>
        <end position="93"/>
    </location>
</feature>
<dbReference type="Gene3D" id="1.20.1250.20">
    <property type="entry name" value="MFS general substrate transporter like domains"/>
    <property type="match status" value="2"/>
</dbReference>
<keyword evidence="4 6" id="KW-1133">Transmembrane helix</keyword>
<accession>A0A081S1E1</accession>
<feature type="transmembrane region" description="Helical" evidence="6">
    <location>
        <begin position="223"/>
        <end position="242"/>
    </location>
</feature>
<feature type="transmembrane region" description="Helical" evidence="6">
    <location>
        <begin position="41"/>
        <end position="61"/>
    </location>
</feature>
<feature type="domain" description="Major facilitator superfamily (MFS) profile" evidence="7">
    <location>
        <begin position="1"/>
        <end position="191"/>
    </location>
</feature>
<evidence type="ECO:0000256" key="6">
    <source>
        <dbReference type="SAM" id="Phobius"/>
    </source>
</evidence>
<comment type="subcellular location">
    <subcellularLocation>
        <location evidence="1">Cell membrane</location>
        <topology evidence="1">Multi-pass membrane protein</topology>
    </subcellularLocation>
</comment>
<dbReference type="GO" id="GO:0022857">
    <property type="term" value="F:transmembrane transporter activity"/>
    <property type="evidence" value="ECO:0007669"/>
    <property type="project" value="InterPro"/>
</dbReference>
<dbReference type="PANTHER" id="PTHR23513">
    <property type="entry name" value="INTEGRAL MEMBRANE EFFLUX PROTEIN-RELATED"/>
    <property type="match status" value="1"/>
</dbReference>
<feature type="transmembrane region" description="Helical" evidence="6">
    <location>
        <begin position="99"/>
        <end position="120"/>
    </location>
</feature>
<dbReference type="GO" id="GO:0005886">
    <property type="term" value="C:plasma membrane"/>
    <property type="evidence" value="ECO:0007669"/>
    <property type="project" value="UniProtKB-SubCell"/>
</dbReference>